<feature type="non-terminal residue" evidence="2">
    <location>
        <position position="1"/>
    </location>
</feature>
<feature type="region of interest" description="Disordered" evidence="1">
    <location>
        <begin position="1"/>
        <end position="28"/>
    </location>
</feature>
<reference evidence="3" key="1">
    <citation type="journal article" date="2017" name="Nat. Commun.">
        <title>The North American bullfrog draft genome provides insight into hormonal regulation of long noncoding RNA.</title>
        <authorList>
            <person name="Hammond S.A."/>
            <person name="Warren R.L."/>
            <person name="Vandervalk B.P."/>
            <person name="Kucuk E."/>
            <person name="Khan H."/>
            <person name="Gibb E.A."/>
            <person name="Pandoh P."/>
            <person name="Kirk H."/>
            <person name="Zhao Y."/>
            <person name="Jones M."/>
            <person name="Mungall A.J."/>
            <person name="Coope R."/>
            <person name="Pleasance S."/>
            <person name="Moore R.A."/>
            <person name="Holt R.A."/>
            <person name="Round J.M."/>
            <person name="Ohora S."/>
            <person name="Walle B.V."/>
            <person name="Veldhoen N."/>
            <person name="Helbing C.C."/>
            <person name="Birol I."/>
        </authorList>
    </citation>
    <scope>NUCLEOTIDE SEQUENCE [LARGE SCALE GENOMIC DNA]</scope>
</reference>
<protein>
    <submittedName>
        <fullName evidence="2">Uncharacterized protein</fullName>
    </submittedName>
</protein>
<feature type="compositionally biased region" description="Acidic residues" evidence="1">
    <location>
        <begin position="1"/>
        <end position="13"/>
    </location>
</feature>
<name>A0A2G9RQ03_AQUCT</name>
<proteinExistence type="predicted"/>
<organism evidence="2 3">
    <name type="scientific">Aquarana catesbeiana</name>
    <name type="common">American bullfrog</name>
    <name type="synonym">Rana catesbeiana</name>
    <dbReference type="NCBI Taxonomy" id="8400"/>
    <lineage>
        <taxon>Eukaryota</taxon>
        <taxon>Metazoa</taxon>
        <taxon>Chordata</taxon>
        <taxon>Craniata</taxon>
        <taxon>Vertebrata</taxon>
        <taxon>Euteleostomi</taxon>
        <taxon>Amphibia</taxon>
        <taxon>Batrachia</taxon>
        <taxon>Anura</taxon>
        <taxon>Neobatrachia</taxon>
        <taxon>Ranoidea</taxon>
        <taxon>Ranidae</taxon>
        <taxon>Aquarana</taxon>
    </lineage>
</organism>
<evidence type="ECO:0000313" key="3">
    <source>
        <dbReference type="Proteomes" id="UP000228934"/>
    </source>
</evidence>
<accession>A0A2G9RQ03</accession>
<dbReference type="Proteomes" id="UP000228934">
    <property type="component" value="Unassembled WGS sequence"/>
</dbReference>
<sequence>VIQSEGETEEEAEAATLTLTTEAEQEVEETCPVEAAGDAADPGSKHNFFCIFQANIVF</sequence>
<evidence type="ECO:0000256" key="1">
    <source>
        <dbReference type="SAM" id="MobiDB-lite"/>
    </source>
</evidence>
<dbReference type="EMBL" id="KV933532">
    <property type="protein sequence ID" value="PIO29825.1"/>
    <property type="molecule type" value="Genomic_DNA"/>
</dbReference>
<gene>
    <name evidence="2" type="ORF">AB205_0014500</name>
</gene>
<dbReference type="AlphaFoldDB" id="A0A2G9RQ03"/>
<keyword evidence="3" id="KW-1185">Reference proteome</keyword>
<evidence type="ECO:0000313" key="2">
    <source>
        <dbReference type="EMBL" id="PIO29825.1"/>
    </source>
</evidence>